<proteinExistence type="predicted"/>
<dbReference type="AlphaFoldDB" id="X1APC5"/>
<protein>
    <submittedName>
        <fullName evidence="1">Uncharacterized protein</fullName>
    </submittedName>
</protein>
<evidence type="ECO:0000313" key="1">
    <source>
        <dbReference type="EMBL" id="GAG84564.1"/>
    </source>
</evidence>
<comment type="caution">
    <text evidence="1">The sequence shown here is derived from an EMBL/GenBank/DDBJ whole genome shotgun (WGS) entry which is preliminary data.</text>
</comment>
<reference evidence="1" key="1">
    <citation type="journal article" date="2014" name="Front. Microbiol.">
        <title>High frequency of phylogenetically diverse reductive dehalogenase-homologous genes in deep subseafloor sedimentary metagenomes.</title>
        <authorList>
            <person name="Kawai M."/>
            <person name="Futagami T."/>
            <person name="Toyoda A."/>
            <person name="Takaki Y."/>
            <person name="Nishi S."/>
            <person name="Hori S."/>
            <person name="Arai W."/>
            <person name="Tsubouchi T."/>
            <person name="Morono Y."/>
            <person name="Uchiyama I."/>
            <person name="Ito T."/>
            <person name="Fujiyama A."/>
            <person name="Inagaki F."/>
            <person name="Takami H."/>
        </authorList>
    </citation>
    <scope>NUCLEOTIDE SEQUENCE</scope>
    <source>
        <strain evidence="1">Expedition CK06-06</strain>
    </source>
</reference>
<gene>
    <name evidence="1" type="ORF">S01H4_31976</name>
</gene>
<accession>X1APC5</accession>
<organism evidence="1">
    <name type="scientific">marine sediment metagenome</name>
    <dbReference type="NCBI Taxonomy" id="412755"/>
    <lineage>
        <taxon>unclassified sequences</taxon>
        <taxon>metagenomes</taxon>
        <taxon>ecological metagenomes</taxon>
    </lineage>
</organism>
<sequence length="41" mass="4312">MILGKGCAQPNGNGMADWKIEEEAGKNVLSVTNSDDGGFTR</sequence>
<feature type="non-terminal residue" evidence="1">
    <location>
        <position position="41"/>
    </location>
</feature>
<dbReference type="EMBL" id="BART01016660">
    <property type="protein sequence ID" value="GAG84564.1"/>
    <property type="molecule type" value="Genomic_DNA"/>
</dbReference>
<name>X1APC5_9ZZZZ</name>